<dbReference type="Proteomes" id="UP000326289">
    <property type="component" value="Unassembled WGS sequence"/>
</dbReference>
<name>A0A5N6J8E5_9EURO</name>
<protein>
    <submittedName>
        <fullName evidence="1">Uncharacterized protein</fullName>
    </submittedName>
</protein>
<reference evidence="1 2" key="1">
    <citation type="submission" date="2019-04" db="EMBL/GenBank/DDBJ databases">
        <title>Fungal friends and foes A comparative genomics study of 23 Aspergillus species from section Flavi.</title>
        <authorList>
            <consortium name="DOE Joint Genome Institute"/>
            <person name="Kjaerbolling I."/>
            <person name="Vesth T.C."/>
            <person name="Frisvad J.C."/>
            <person name="Nybo J.L."/>
            <person name="Theobald S."/>
            <person name="Kildgaard S."/>
            <person name="Petersen T.I."/>
            <person name="Kuo A."/>
            <person name="Sato A."/>
            <person name="Lyhne E.K."/>
            <person name="Kogle M.E."/>
            <person name="Wiebenga A."/>
            <person name="Kun R.S."/>
            <person name="Lubbers R.J."/>
            <person name="Makela M.R."/>
            <person name="Barry K."/>
            <person name="Chovatia M."/>
            <person name="Clum A."/>
            <person name="Daum C."/>
            <person name="Haridas S."/>
            <person name="He G."/>
            <person name="LaButti K."/>
            <person name="Lipzen A."/>
            <person name="Mondo S."/>
            <person name="Pangilinan J."/>
            <person name="Riley R."/>
            <person name="Salamov A."/>
            <person name="Simmons B.A."/>
            <person name="Magnuson J.K."/>
            <person name="Henrissat B."/>
            <person name="Mortensen U.H."/>
            <person name="Larsen T.O."/>
            <person name="De vries R.P."/>
            <person name="Grigoriev I.V."/>
            <person name="Machida M."/>
            <person name="Baker S.E."/>
            <person name="Andersen M.R."/>
        </authorList>
    </citation>
    <scope>NUCLEOTIDE SEQUENCE [LARGE SCALE GENOMIC DNA]</scope>
    <source>
        <strain evidence="1 2">CBS 117635</strain>
    </source>
</reference>
<sequence length="173" mass="20255">MRKGYTAKRYAKISLYRWSHRSQLSNRRSYSARQIRERRIKPDIYIYIYIYVPFQLNGTRHKTNPRNTFTVPYATHLCALWKNNLKLKGWELDTAAFDCLPVARRFLHRDREGEYVSWSCGVKLGKPAAMLDVNLSVASAILTSTDPLYETKQPIMSTLPPLCTEFCLRPFRS</sequence>
<evidence type="ECO:0000313" key="1">
    <source>
        <dbReference type="EMBL" id="KAB8274948.1"/>
    </source>
</evidence>
<evidence type="ECO:0000313" key="2">
    <source>
        <dbReference type="Proteomes" id="UP000326289"/>
    </source>
</evidence>
<dbReference type="AlphaFoldDB" id="A0A5N6J8E5"/>
<dbReference type="EMBL" id="ML732785">
    <property type="protein sequence ID" value="KAB8274948.1"/>
    <property type="molecule type" value="Genomic_DNA"/>
</dbReference>
<gene>
    <name evidence="1" type="ORF">BDV30DRAFT_85008</name>
</gene>
<accession>A0A5N6J8E5</accession>
<keyword evidence="2" id="KW-1185">Reference proteome</keyword>
<organism evidence="1 2">
    <name type="scientific">Aspergillus minisclerotigenes</name>
    <dbReference type="NCBI Taxonomy" id="656917"/>
    <lineage>
        <taxon>Eukaryota</taxon>
        <taxon>Fungi</taxon>
        <taxon>Dikarya</taxon>
        <taxon>Ascomycota</taxon>
        <taxon>Pezizomycotina</taxon>
        <taxon>Eurotiomycetes</taxon>
        <taxon>Eurotiomycetidae</taxon>
        <taxon>Eurotiales</taxon>
        <taxon>Aspergillaceae</taxon>
        <taxon>Aspergillus</taxon>
        <taxon>Aspergillus subgen. Circumdati</taxon>
    </lineage>
</organism>
<proteinExistence type="predicted"/>